<dbReference type="PROSITE" id="PS50157">
    <property type="entry name" value="ZINC_FINGER_C2H2_2"/>
    <property type="match status" value="2"/>
</dbReference>
<keyword evidence="2" id="KW-0677">Repeat</keyword>
<proteinExistence type="inferred from homology"/>
<evidence type="ECO:0000313" key="10">
    <source>
        <dbReference type="EMBL" id="CAD7000617.1"/>
    </source>
</evidence>
<evidence type="ECO:0000256" key="4">
    <source>
        <dbReference type="ARBA" id="ARBA00022833"/>
    </source>
</evidence>
<keyword evidence="1" id="KW-0479">Metal-binding</keyword>
<keyword evidence="11" id="KW-1185">Reference proteome</keyword>
<dbReference type="PANTHER" id="PTHR24388:SF53">
    <property type="entry name" value="CHORION TRANSCRIPTION FACTOR CF2-RELATED"/>
    <property type="match status" value="1"/>
</dbReference>
<evidence type="ECO:0000313" key="11">
    <source>
        <dbReference type="Proteomes" id="UP000606786"/>
    </source>
</evidence>
<dbReference type="PROSITE" id="PS00028">
    <property type="entry name" value="ZINC_FINGER_C2H2_1"/>
    <property type="match status" value="2"/>
</dbReference>
<evidence type="ECO:0000259" key="9">
    <source>
        <dbReference type="PROSITE" id="PS50157"/>
    </source>
</evidence>
<reference evidence="10" key="1">
    <citation type="submission" date="2020-11" db="EMBL/GenBank/DDBJ databases">
        <authorList>
            <person name="Whitehead M."/>
        </authorList>
    </citation>
    <scope>NUCLEOTIDE SEQUENCE</scope>
    <source>
        <strain evidence="10">EGII</strain>
    </source>
</reference>
<evidence type="ECO:0000256" key="1">
    <source>
        <dbReference type="ARBA" id="ARBA00022723"/>
    </source>
</evidence>
<dbReference type="Gene3D" id="3.30.160.60">
    <property type="entry name" value="Classic Zinc Finger"/>
    <property type="match status" value="2"/>
</dbReference>
<keyword evidence="5" id="KW-0539">Nucleus</keyword>
<dbReference type="InterPro" id="IPR036236">
    <property type="entry name" value="Znf_C2H2_sf"/>
</dbReference>
<evidence type="ECO:0000256" key="6">
    <source>
        <dbReference type="ARBA" id="ARBA00037948"/>
    </source>
</evidence>
<evidence type="ECO:0000256" key="5">
    <source>
        <dbReference type="ARBA" id="ARBA00023242"/>
    </source>
</evidence>
<dbReference type="SUPFAM" id="SSF57667">
    <property type="entry name" value="beta-beta-alpha zinc fingers"/>
    <property type="match status" value="2"/>
</dbReference>
<dbReference type="AlphaFoldDB" id="A0A811US77"/>
<protein>
    <submittedName>
        <fullName evidence="10">(Mediterranean fruit fly) hypothetical protein</fullName>
    </submittedName>
</protein>
<evidence type="ECO:0000256" key="8">
    <source>
        <dbReference type="SAM" id="MobiDB-lite"/>
    </source>
</evidence>
<comment type="similarity">
    <text evidence="6">Belongs to the snail C2H2-type zinc-finger protein family.</text>
</comment>
<accession>A0A811US77</accession>
<dbReference type="OrthoDB" id="30289at2759"/>
<feature type="compositionally biased region" description="Polar residues" evidence="8">
    <location>
        <begin position="263"/>
        <end position="282"/>
    </location>
</feature>
<feature type="region of interest" description="Disordered" evidence="8">
    <location>
        <begin position="261"/>
        <end position="282"/>
    </location>
</feature>
<dbReference type="GO" id="GO:0000981">
    <property type="term" value="F:DNA-binding transcription factor activity, RNA polymerase II-specific"/>
    <property type="evidence" value="ECO:0007669"/>
    <property type="project" value="TreeGrafter"/>
</dbReference>
<name>A0A811US77_CERCA</name>
<organism evidence="10 11">
    <name type="scientific">Ceratitis capitata</name>
    <name type="common">Mediterranean fruit fly</name>
    <name type="synonym">Tephritis capitata</name>
    <dbReference type="NCBI Taxonomy" id="7213"/>
    <lineage>
        <taxon>Eukaryota</taxon>
        <taxon>Metazoa</taxon>
        <taxon>Ecdysozoa</taxon>
        <taxon>Arthropoda</taxon>
        <taxon>Hexapoda</taxon>
        <taxon>Insecta</taxon>
        <taxon>Pterygota</taxon>
        <taxon>Neoptera</taxon>
        <taxon>Endopterygota</taxon>
        <taxon>Diptera</taxon>
        <taxon>Brachycera</taxon>
        <taxon>Muscomorpha</taxon>
        <taxon>Tephritoidea</taxon>
        <taxon>Tephritidae</taxon>
        <taxon>Ceratitis</taxon>
        <taxon>Ceratitis</taxon>
    </lineage>
</organism>
<sequence length="468" mass="52710">MLRHLVGKHLISHYHYRRMQNNPTKSLHMILENIHSIVLQSPFQCRPCRFYQTLRRCSCNTGAHQRIRTLRKDSESFGVATVTSNVRITIKCDATCSASNIKKSYSPLTARCRSALAKPLSFDCNRCGDKFRYNAELRRHMLDCHPGKELCGTIRMNIKTVTNVQHAQTCFVRRSHCNDTRRTSTASINISARYVKWYSIRHVRRAGIEKTLVHRKCAAEAAKSLGASSDVEAMLHELAHHKSGADCMWLIKQSAAPRALAKTINSSKNQPNQKLSSYQSSNSLKEHRDVSHPLLSHVCLSCGESFALPQALGRHTRNCQPKASTSKAAAEIKKCGENSFSCDLCDFSAPFESELIFHRLHHTLGPLSKTQIIECPICSKEFRKYSLRCHLRQHTNEKNFICEVCDMKFARSHNLKDHMKSVHGVPVDEGMSVELTTSANPEPTTAKKPKKLSSELACSSCPKTFSSS</sequence>
<dbReference type="PANTHER" id="PTHR24388">
    <property type="entry name" value="ZINC FINGER PROTEIN"/>
    <property type="match status" value="1"/>
</dbReference>
<dbReference type="FunFam" id="3.30.160.60:FF:000446">
    <property type="entry name" value="Zinc finger protein"/>
    <property type="match status" value="1"/>
</dbReference>
<keyword evidence="4" id="KW-0862">Zinc</keyword>
<dbReference type="InterPro" id="IPR008598">
    <property type="entry name" value="Di19_Zn-bd"/>
</dbReference>
<evidence type="ECO:0000256" key="7">
    <source>
        <dbReference type="PROSITE-ProRule" id="PRU00042"/>
    </source>
</evidence>
<evidence type="ECO:0000256" key="3">
    <source>
        <dbReference type="ARBA" id="ARBA00022771"/>
    </source>
</evidence>
<dbReference type="InterPro" id="IPR013087">
    <property type="entry name" value="Znf_C2H2_type"/>
</dbReference>
<keyword evidence="3 7" id="KW-0863">Zinc-finger</keyword>
<comment type="caution">
    <text evidence="10">The sequence shown here is derived from an EMBL/GenBank/DDBJ whole genome shotgun (WGS) entry which is preliminary data.</text>
</comment>
<dbReference type="GO" id="GO:0000978">
    <property type="term" value="F:RNA polymerase II cis-regulatory region sequence-specific DNA binding"/>
    <property type="evidence" value="ECO:0007669"/>
    <property type="project" value="TreeGrafter"/>
</dbReference>
<gene>
    <name evidence="10" type="ORF">CCAP1982_LOCUS9091</name>
</gene>
<dbReference type="GO" id="GO:0005634">
    <property type="term" value="C:nucleus"/>
    <property type="evidence" value="ECO:0007669"/>
    <property type="project" value="UniProtKB-ARBA"/>
</dbReference>
<dbReference type="Pfam" id="PF05605">
    <property type="entry name" value="zf-Di19"/>
    <property type="match status" value="1"/>
</dbReference>
<dbReference type="EMBL" id="CAJHJT010000012">
    <property type="protein sequence ID" value="CAD7000617.1"/>
    <property type="molecule type" value="Genomic_DNA"/>
</dbReference>
<dbReference type="InterPro" id="IPR050527">
    <property type="entry name" value="Snail/Krueppel_Znf"/>
</dbReference>
<dbReference type="Proteomes" id="UP000606786">
    <property type="component" value="Unassembled WGS sequence"/>
</dbReference>
<feature type="domain" description="C2H2-type" evidence="9">
    <location>
        <begin position="122"/>
        <end position="150"/>
    </location>
</feature>
<evidence type="ECO:0000256" key="2">
    <source>
        <dbReference type="ARBA" id="ARBA00022737"/>
    </source>
</evidence>
<dbReference type="SMART" id="SM00355">
    <property type="entry name" value="ZnF_C2H2"/>
    <property type="match status" value="5"/>
</dbReference>
<dbReference type="GO" id="GO:0008270">
    <property type="term" value="F:zinc ion binding"/>
    <property type="evidence" value="ECO:0007669"/>
    <property type="project" value="UniProtKB-KW"/>
</dbReference>
<feature type="domain" description="C2H2-type" evidence="9">
    <location>
        <begin position="400"/>
        <end position="423"/>
    </location>
</feature>